<accession>Q7YX83</accession>
<dbReference type="Proteomes" id="UP000001940">
    <property type="component" value="Chromosome V"/>
</dbReference>
<dbReference type="AlphaFoldDB" id="Q7YX83"/>
<keyword evidence="2" id="KW-1185">Reference proteome</keyword>
<dbReference type="UCSC" id="C01G10.16">
    <property type="organism name" value="c. elegans"/>
</dbReference>
<dbReference type="GeneID" id="3564842"/>
<dbReference type="EMBL" id="BX284605">
    <property type="protein sequence ID" value="CAE17705.1"/>
    <property type="molecule type" value="Genomic_DNA"/>
</dbReference>
<gene>
    <name evidence="1 3" type="primary">txt-12</name>
    <name evidence="3" type="ORF">C01G10.16</name>
    <name evidence="1" type="ORF">CELE_C01G10.16</name>
</gene>
<reference evidence="1 2" key="1">
    <citation type="journal article" date="1998" name="Science">
        <title>Genome sequence of the nematode C. elegans: a platform for investigating biology.</title>
        <authorList>
            <consortium name="The C. elegans sequencing consortium"/>
            <person name="Sulson J.E."/>
            <person name="Waterston R."/>
        </authorList>
    </citation>
    <scope>NUCLEOTIDE SEQUENCE [LARGE SCALE GENOMIC DNA]</scope>
    <source>
        <strain evidence="1 2">Bristol N2</strain>
    </source>
</reference>
<dbReference type="eggNOG" id="ENOG502TIVA">
    <property type="taxonomic scope" value="Eukaryota"/>
</dbReference>
<dbReference type="WormBase" id="C01G10.16">
    <property type="protein sequence ID" value="CE34644"/>
    <property type="gene ID" value="WBGene00007241"/>
    <property type="gene designation" value="txt-12"/>
</dbReference>
<dbReference type="RefSeq" id="NP_001021356.1">
    <property type="nucleotide sequence ID" value="NM_001026185.3"/>
</dbReference>
<evidence type="ECO:0000313" key="2">
    <source>
        <dbReference type="Proteomes" id="UP000001940"/>
    </source>
</evidence>
<dbReference type="HOGENOM" id="CLU_2624231_0_0_1"/>
<dbReference type="PaxDb" id="6239-C01G10.16"/>
<name>Q7YX83_CAEEL</name>
<evidence type="ECO:0000313" key="3">
    <source>
        <dbReference type="WormBase" id="C01G10.16"/>
    </source>
</evidence>
<dbReference type="InParanoid" id="Q7YX83"/>
<dbReference type="OrthoDB" id="5817218at2759"/>
<dbReference type="CTD" id="3564842"/>
<protein>
    <submittedName>
        <fullName evidence="1">Transcellular chaperone signaling (X)cross tissue</fullName>
    </submittedName>
</protein>
<dbReference type="FunCoup" id="Q7YX83">
    <property type="interactions" value="330"/>
</dbReference>
<sequence>MKFQTMICVVIIGMALVAPSIGYIIPGMKKRQVDMRGISLYGIDSYSMAQQEAQRQHYINPKPNYVTEFYPVYDFGRR</sequence>
<proteinExistence type="predicted"/>
<dbReference type="Bgee" id="WBGene00007241">
    <property type="expression patterns" value="Expressed in larva and 3 other cell types or tissues"/>
</dbReference>
<dbReference type="KEGG" id="cel:CELE_C01G10.16"/>
<evidence type="ECO:0000313" key="1">
    <source>
        <dbReference type="EMBL" id="CAE17705.1"/>
    </source>
</evidence>
<organism evidence="1 2">
    <name type="scientific">Caenorhabditis elegans</name>
    <dbReference type="NCBI Taxonomy" id="6239"/>
    <lineage>
        <taxon>Eukaryota</taxon>
        <taxon>Metazoa</taxon>
        <taxon>Ecdysozoa</taxon>
        <taxon>Nematoda</taxon>
        <taxon>Chromadorea</taxon>
        <taxon>Rhabditida</taxon>
        <taxon>Rhabditina</taxon>
        <taxon>Rhabditomorpha</taxon>
        <taxon>Rhabditoidea</taxon>
        <taxon>Rhabditidae</taxon>
        <taxon>Peloderinae</taxon>
        <taxon>Caenorhabditis</taxon>
    </lineage>
</organism>
<dbReference type="AGR" id="WB:WBGene00007241"/>
<dbReference type="OMA" id="RQHYINP"/>